<dbReference type="AlphaFoldDB" id="A0A6J4V1T9"/>
<accession>A0A6J4V1T9</accession>
<name>A0A6J4V1T9_9BACT</name>
<reference evidence="1" key="1">
    <citation type="submission" date="2020-02" db="EMBL/GenBank/DDBJ databases">
        <authorList>
            <person name="Meier V. D."/>
        </authorList>
    </citation>
    <scope>NUCLEOTIDE SEQUENCE</scope>
    <source>
        <strain evidence="1">AVDCRST_MAG70</strain>
    </source>
</reference>
<dbReference type="EMBL" id="CADCWH010000282">
    <property type="protein sequence ID" value="CAA9562507.1"/>
    <property type="molecule type" value="Genomic_DNA"/>
</dbReference>
<protein>
    <submittedName>
        <fullName evidence="1">Uncharacterized protein</fullName>
    </submittedName>
</protein>
<evidence type="ECO:0000313" key="1">
    <source>
        <dbReference type="EMBL" id="CAA9562507.1"/>
    </source>
</evidence>
<sequence>MGDDRGQTDGEPTLSCGLVGREFAERKEALSRDLFAHAERVEELPDGFAYRFPPHDPWPAKVLDVIAAERQCCPFFTFEMIFESHGGPLWLRLRGPDGVKAFVGAELGSIASQPRGS</sequence>
<gene>
    <name evidence="1" type="ORF">AVDCRST_MAG70-1774</name>
</gene>
<proteinExistence type="predicted"/>
<organism evidence="1">
    <name type="scientific">uncultured Thermomicrobiales bacterium</name>
    <dbReference type="NCBI Taxonomy" id="1645740"/>
    <lineage>
        <taxon>Bacteria</taxon>
        <taxon>Pseudomonadati</taxon>
        <taxon>Thermomicrobiota</taxon>
        <taxon>Thermomicrobia</taxon>
        <taxon>Thermomicrobiales</taxon>
        <taxon>environmental samples</taxon>
    </lineage>
</organism>